<comment type="caution">
    <text evidence="1">The sequence shown here is derived from an EMBL/GenBank/DDBJ whole genome shotgun (WGS) entry which is preliminary data.</text>
</comment>
<dbReference type="RefSeq" id="WP_303302469.1">
    <property type="nucleotide sequence ID" value="NZ_BAABDA010000035.1"/>
</dbReference>
<protein>
    <recommendedName>
        <fullName evidence="3">Lipoprotein</fullName>
    </recommendedName>
</protein>
<evidence type="ECO:0008006" key="3">
    <source>
        <dbReference type="Google" id="ProtNLM"/>
    </source>
</evidence>
<accession>A0ABT8WQ56</accession>
<evidence type="ECO:0000313" key="2">
    <source>
        <dbReference type="Proteomes" id="UP001176806"/>
    </source>
</evidence>
<proteinExistence type="predicted"/>
<dbReference type="Proteomes" id="UP001176806">
    <property type="component" value="Unassembled WGS sequence"/>
</dbReference>
<name>A0ABT8WQ56_9FLAO</name>
<dbReference type="EMBL" id="JAUOEL010000004">
    <property type="protein sequence ID" value="MDO5975285.1"/>
    <property type="molecule type" value="Genomic_DNA"/>
</dbReference>
<evidence type="ECO:0000313" key="1">
    <source>
        <dbReference type="EMBL" id="MDO5975285.1"/>
    </source>
</evidence>
<sequence length="203" mass="24125">MKKTRFIIFLLPIVLLSLRCDNEKRVQDETIYSDIISNLIDDNYEYEGLNVYLKNKGISIENDSIDIDSLHNDYLRYRKPKTNKRLYISKMLKPIDSDELKILKDERKLSSIYVFEDKEEKLLDLDLVQSKKFDLKSMNNDINFDLDIGAIEFSRVYFNLEKNQGILYFKFLCGNLCGNESYIFINKENNHWKITKKELIASY</sequence>
<organism evidence="1 2">
    <name type="scientific">Flavivirga jejuensis</name>
    <dbReference type="NCBI Taxonomy" id="870487"/>
    <lineage>
        <taxon>Bacteria</taxon>
        <taxon>Pseudomonadati</taxon>
        <taxon>Bacteroidota</taxon>
        <taxon>Flavobacteriia</taxon>
        <taxon>Flavobacteriales</taxon>
        <taxon>Flavobacteriaceae</taxon>
        <taxon>Flavivirga</taxon>
    </lineage>
</organism>
<reference evidence="1" key="1">
    <citation type="submission" date="2023-07" db="EMBL/GenBank/DDBJ databases">
        <title>Two novel species in the genus Flavivirga.</title>
        <authorList>
            <person name="Kwon K."/>
        </authorList>
    </citation>
    <scope>NUCLEOTIDE SEQUENCE</scope>
    <source>
        <strain evidence="1">KACC 14158</strain>
    </source>
</reference>
<gene>
    <name evidence="1" type="ORF">Q4Q40_13900</name>
</gene>
<keyword evidence="2" id="KW-1185">Reference proteome</keyword>